<reference evidence="1" key="1">
    <citation type="submission" date="2021-12" db="EMBL/GenBank/DDBJ databases">
        <authorList>
            <person name="King R."/>
        </authorList>
    </citation>
    <scope>NUCLEOTIDE SEQUENCE</scope>
</reference>
<dbReference type="EMBL" id="LR824020">
    <property type="protein sequence ID" value="CAD0202731.1"/>
    <property type="molecule type" value="Genomic_DNA"/>
</dbReference>
<keyword evidence="2" id="KW-1185">Reference proteome</keyword>
<dbReference type="AlphaFoldDB" id="A0A9N8L5P2"/>
<dbReference type="Proteomes" id="UP001154114">
    <property type="component" value="Chromosome 17"/>
</dbReference>
<proteinExistence type="predicted"/>
<evidence type="ECO:0000313" key="2">
    <source>
        <dbReference type="Proteomes" id="UP001154114"/>
    </source>
</evidence>
<protein>
    <submittedName>
        <fullName evidence="1">Uncharacterized protein</fullName>
    </submittedName>
</protein>
<organism evidence="1 2">
    <name type="scientific">Chrysodeixis includens</name>
    <name type="common">Soybean looper</name>
    <name type="synonym">Pseudoplusia includens</name>
    <dbReference type="NCBI Taxonomy" id="689277"/>
    <lineage>
        <taxon>Eukaryota</taxon>
        <taxon>Metazoa</taxon>
        <taxon>Ecdysozoa</taxon>
        <taxon>Arthropoda</taxon>
        <taxon>Hexapoda</taxon>
        <taxon>Insecta</taxon>
        <taxon>Pterygota</taxon>
        <taxon>Neoptera</taxon>
        <taxon>Endopterygota</taxon>
        <taxon>Lepidoptera</taxon>
        <taxon>Glossata</taxon>
        <taxon>Ditrysia</taxon>
        <taxon>Noctuoidea</taxon>
        <taxon>Noctuidae</taxon>
        <taxon>Plusiinae</taxon>
        <taxon>Chrysodeixis</taxon>
    </lineage>
</organism>
<name>A0A9N8L5P2_CHRIL</name>
<accession>A0A9N8L5P2</accession>
<sequence length="117" mass="13487">MFCFRNSNNLFKVHAGISVRLFARHLHLLSPPIISAQKTFYSHTSRLPCSARMSGRHARPYRSDSAVPLYLCSNFKTCFYHFASHSRLSGNQLMLCYVKFQYNSHINCTIINHSSDL</sequence>
<evidence type="ECO:0000313" key="1">
    <source>
        <dbReference type="EMBL" id="CAD0202731.1"/>
    </source>
</evidence>
<gene>
    <name evidence="1" type="ORF">CINC_LOCUS4390</name>
</gene>